<sequence>MCAKRGHLAAVKKIVEHGSPVLCTDNNGWTPRVAAEKVGHTDVSSFLTNEERCADR</sequence>
<accession>A0A0D2VKI4</accession>
<dbReference type="InParanoid" id="A0A0D2VKI4"/>
<dbReference type="InterPro" id="IPR002110">
    <property type="entry name" value="Ankyrin_rpt"/>
</dbReference>
<dbReference type="OrthoDB" id="195446at2759"/>
<evidence type="ECO:0000313" key="2">
    <source>
        <dbReference type="Proteomes" id="UP000008743"/>
    </source>
</evidence>
<keyword evidence="2" id="KW-1185">Reference proteome</keyword>
<dbReference type="Pfam" id="PF13637">
    <property type="entry name" value="Ank_4"/>
    <property type="match status" value="1"/>
</dbReference>
<dbReference type="AlphaFoldDB" id="A0A0D2VKI4"/>
<name>A0A0D2VKI4_CAPO3</name>
<evidence type="ECO:0000313" key="1">
    <source>
        <dbReference type="EMBL" id="KJE90527.1"/>
    </source>
</evidence>
<protein>
    <submittedName>
        <fullName evidence="1">Uncharacterized protein</fullName>
    </submittedName>
</protein>
<organism evidence="1 2">
    <name type="scientific">Capsaspora owczarzaki (strain ATCC 30864)</name>
    <dbReference type="NCBI Taxonomy" id="595528"/>
    <lineage>
        <taxon>Eukaryota</taxon>
        <taxon>Filasterea</taxon>
        <taxon>Capsaspora</taxon>
    </lineage>
</organism>
<dbReference type="Proteomes" id="UP000008743">
    <property type="component" value="Unassembled WGS sequence"/>
</dbReference>
<dbReference type="PhylomeDB" id="A0A0D2VKI4"/>
<proteinExistence type="predicted"/>
<dbReference type="InterPro" id="IPR036770">
    <property type="entry name" value="Ankyrin_rpt-contain_sf"/>
</dbReference>
<reference evidence="2" key="1">
    <citation type="submission" date="2011-02" db="EMBL/GenBank/DDBJ databases">
        <title>The Genome Sequence of Capsaspora owczarzaki ATCC 30864.</title>
        <authorList>
            <person name="Russ C."/>
            <person name="Cuomo C."/>
            <person name="Burger G."/>
            <person name="Gray M.W."/>
            <person name="Holland P.W.H."/>
            <person name="King N."/>
            <person name="Lang F.B.F."/>
            <person name="Roger A.J."/>
            <person name="Ruiz-Trillo I."/>
            <person name="Young S.K."/>
            <person name="Zeng Q."/>
            <person name="Gargeya S."/>
            <person name="Alvarado L."/>
            <person name="Berlin A."/>
            <person name="Chapman S.B."/>
            <person name="Chen Z."/>
            <person name="Freedman E."/>
            <person name="Gellesch M."/>
            <person name="Goldberg J."/>
            <person name="Griggs A."/>
            <person name="Gujja S."/>
            <person name="Heilman E."/>
            <person name="Heiman D."/>
            <person name="Howarth C."/>
            <person name="Mehta T."/>
            <person name="Neiman D."/>
            <person name="Pearson M."/>
            <person name="Roberts A."/>
            <person name="Saif S."/>
            <person name="Shea T."/>
            <person name="Shenoy N."/>
            <person name="Sisk P."/>
            <person name="Stolte C."/>
            <person name="Sykes S."/>
            <person name="White J."/>
            <person name="Yandava C."/>
            <person name="Haas B."/>
            <person name="Nusbaum C."/>
            <person name="Birren B."/>
        </authorList>
    </citation>
    <scope>NUCLEOTIDE SEQUENCE</scope>
    <source>
        <strain evidence="2">ATCC 30864</strain>
    </source>
</reference>
<dbReference type="EMBL" id="KE346361">
    <property type="protein sequence ID" value="KJE90527.1"/>
    <property type="molecule type" value="Genomic_DNA"/>
</dbReference>
<dbReference type="SUPFAM" id="SSF48403">
    <property type="entry name" value="Ankyrin repeat"/>
    <property type="match status" value="1"/>
</dbReference>
<gene>
    <name evidence="1" type="ORF">CAOG_009466</name>
</gene>
<dbReference type="Gene3D" id="1.25.40.20">
    <property type="entry name" value="Ankyrin repeat-containing domain"/>
    <property type="match status" value="1"/>
</dbReference>